<comment type="subcellular location">
    <subcellularLocation>
        <location evidence="1">Nucleus</location>
    </subcellularLocation>
</comment>
<dbReference type="Proteomes" id="UP000507470">
    <property type="component" value="Unassembled WGS sequence"/>
</dbReference>
<dbReference type="PANTHER" id="PTHR16055">
    <property type="entry name" value="INTEGRATOR COMPLEX SUBUNIT 10"/>
    <property type="match status" value="1"/>
</dbReference>
<keyword evidence="5" id="KW-0732">Signal</keyword>
<dbReference type="AlphaFoldDB" id="A0A6J8CSP4"/>
<evidence type="ECO:0000313" key="6">
    <source>
        <dbReference type="EMBL" id="CAC5399473.1"/>
    </source>
</evidence>
<evidence type="ECO:0000256" key="3">
    <source>
        <dbReference type="ARBA" id="ARBA00016811"/>
    </source>
</evidence>
<evidence type="ECO:0000313" key="7">
    <source>
        <dbReference type="Proteomes" id="UP000507470"/>
    </source>
</evidence>
<keyword evidence="4" id="KW-0539">Nucleus</keyword>
<dbReference type="PANTHER" id="PTHR16055:SF2">
    <property type="entry name" value="INTEGRATOR COMPLEX SUBUNIT 10"/>
    <property type="match status" value="1"/>
</dbReference>
<feature type="chain" id="PRO_5026957372" description="Integrator complex subunit 10" evidence="5">
    <location>
        <begin position="20"/>
        <end position="415"/>
    </location>
</feature>
<dbReference type="EMBL" id="CACVKT020006041">
    <property type="protein sequence ID" value="CAC5399473.1"/>
    <property type="molecule type" value="Genomic_DNA"/>
</dbReference>
<gene>
    <name evidence="6" type="ORF">MCOR_33735</name>
</gene>
<dbReference type="OrthoDB" id="18145at2759"/>
<sequence>MQDMLYLIVILSNIALCLGDWNDIQRDIQCQQILSLHHRSQQVKTGNNTKQVLFTTVVVFLESLYSYVSSVDPDSFIGSLSSSEPLILVEGFKFESTERPSPSKKLKSVIAPPILSPPCVPKSKTVTQCFTTAFKCYELLYSTAELQREFQVLCKAWKLETWTWMSHFQTDMLLFQGAYNEAVEHLHSFSSTMRDKMKIRSNLQMACCYHCLGNYPKVCELVLDTISGLQDSNQSNITDQSQINVPEGCSRHLVLTLCKESEIFPYCIKLLVSSLKEKILSGKCDDMALGHMIILLQYDWPKHTDLFHQMMQKIKAQGSLTYNFFFNYVINIDILEELALLKSTEGGKVSLDILPTSTKIIAQQRTVTRGVNKGVKEDFKMTIEKQVKRCEENVYQLVRTFLIEEKLLLIESLTK</sequence>
<protein>
    <recommendedName>
        <fullName evidence="3">Integrator complex subunit 10</fullName>
    </recommendedName>
</protein>
<organism evidence="6 7">
    <name type="scientific">Mytilus coruscus</name>
    <name type="common">Sea mussel</name>
    <dbReference type="NCBI Taxonomy" id="42192"/>
    <lineage>
        <taxon>Eukaryota</taxon>
        <taxon>Metazoa</taxon>
        <taxon>Spiralia</taxon>
        <taxon>Lophotrochozoa</taxon>
        <taxon>Mollusca</taxon>
        <taxon>Bivalvia</taxon>
        <taxon>Autobranchia</taxon>
        <taxon>Pteriomorphia</taxon>
        <taxon>Mytilida</taxon>
        <taxon>Mytiloidea</taxon>
        <taxon>Mytilidae</taxon>
        <taxon>Mytilinae</taxon>
        <taxon>Mytilus</taxon>
    </lineage>
</organism>
<name>A0A6J8CSP4_MYTCO</name>
<evidence type="ECO:0000256" key="4">
    <source>
        <dbReference type="ARBA" id="ARBA00023242"/>
    </source>
</evidence>
<reference evidence="6 7" key="1">
    <citation type="submission" date="2020-06" db="EMBL/GenBank/DDBJ databases">
        <authorList>
            <person name="Li R."/>
            <person name="Bekaert M."/>
        </authorList>
    </citation>
    <scope>NUCLEOTIDE SEQUENCE [LARGE SCALE GENOMIC DNA]</scope>
    <source>
        <strain evidence="7">wild</strain>
    </source>
</reference>
<dbReference type="GO" id="GO:0016180">
    <property type="term" value="P:snRNA processing"/>
    <property type="evidence" value="ECO:0007669"/>
    <property type="project" value="InterPro"/>
</dbReference>
<dbReference type="InterPro" id="IPR026164">
    <property type="entry name" value="Int_cplx_su10"/>
</dbReference>
<keyword evidence="7" id="KW-1185">Reference proteome</keyword>
<evidence type="ECO:0000256" key="5">
    <source>
        <dbReference type="SAM" id="SignalP"/>
    </source>
</evidence>
<proteinExistence type="inferred from homology"/>
<evidence type="ECO:0000256" key="1">
    <source>
        <dbReference type="ARBA" id="ARBA00004123"/>
    </source>
</evidence>
<feature type="signal peptide" evidence="5">
    <location>
        <begin position="1"/>
        <end position="19"/>
    </location>
</feature>
<dbReference type="GO" id="GO:0032039">
    <property type="term" value="C:integrator complex"/>
    <property type="evidence" value="ECO:0007669"/>
    <property type="project" value="InterPro"/>
</dbReference>
<comment type="similarity">
    <text evidence="2">Belongs to the Integrator subunit 10 family.</text>
</comment>
<accession>A0A6J8CSP4</accession>
<dbReference type="Pfam" id="PF21045">
    <property type="entry name" value="INT10"/>
    <property type="match status" value="1"/>
</dbReference>
<evidence type="ECO:0000256" key="2">
    <source>
        <dbReference type="ARBA" id="ARBA00010391"/>
    </source>
</evidence>